<evidence type="ECO:0000313" key="1">
    <source>
        <dbReference type="EMBL" id="MFB5736702.1"/>
    </source>
</evidence>
<name>A0ABV5BMZ9_9LEPT</name>
<protein>
    <submittedName>
        <fullName evidence="1">Uncharacterized protein</fullName>
    </submittedName>
</protein>
<keyword evidence="2" id="KW-1185">Reference proteome</keyword>
<gene>
    <name evidence="1" type="ORF">ACE5IX_09300</name>
</gene>
<dbReference type="EMBL" id="JBHILJ010000004">
    <property type="protein sequence ID" value="MFB5736702.1"/>
    <property type="molecule type" value="Genomic_DNA"/>
</dbReference>
<sequence>MTSNPKGPEYSSTGPILVKVDSKVLTNGKIHPDSQNASLSDQFSYQECVDRSGYAEPLKSSLWDAEFRLDIEDSTTQDFHLLGSFFSTFTLFLVPYRTARDRWTVFDFKDKEGKSLGKFERRYSQAIWWHLFLLFALPYKYFPEEDHNAKCVVITSVMEEATRAGIFKKPVISESNPKSGSIPPNTSPLP</sequence>
<dbReference type="RefSeq" id="WP_375517021.1">
    <property type="nucleotide sequence ID" value="NZ_JBHILI010000005.1"/>
</dbReference>
<organism evidence="1 2">
    <name type="scientific">Leptospira wolffii</name>
    <dbReference type="NCBI Taxonomy" id="409998"/>
    <lineage>
        <taxon>Bacteria</taxon>
        <taxon>Pseudomonadati</taxon>
        <taxon>Spirochaetota</taxon>
        <taxon>Spirochaetia</taxon>
        <taxon>Leptospirales</taxon>
        <taxon>Leptospiraceae</taxon>
        <taxon>Leptospira</taxon>
    </lineage>
</organism>
<evidence type="ECO:0000313" key="2">
    <source>
        <dbReference type="Proteomes" id="UP001580391"/>
    </source>
</evidence>
<dbReference type="Proteomes" id="UP001580391">
    <property type="component" value="Unassembled WGS sequence"/>
</dbReference>
<comment type="caution">
    <text evidence="1">The sequence shown here is derived from an EMBL/GenBank/DDBJ whole genome shotgun (WGS) entry which is preliminary data.</text>
</comment>
<accession>A0ABV5BMZ9</accession>
<reference evidence="1 2" key="1">
    <citation type="submission" date="2024-09" db="EMBL/GenBank/DDBJ databases">
        <title>Taxonomic and Genotyping Characterization of Leptospira Strains isolated from Multiple Sources in Colombia highlights the importance of intermediate species.</title>
        <authorList>
            <person name="Torres Higuera L."/>
            <person name="Rojas Tapias D."/>
            <person name="Jimenez Velasquez S."/>
            <person name="Renjifo Ibanez C."/>
        </authorList>
    </citation>
    <scope>NUCLEOTIDE SEQUENCE [LARGE SCALE GENOMIC DNA]</scope>
    <source>
        <strain evidence="1 2">Lep080</strain>
    </source>
</reference>
<proteinExistence type="predicted"/>